<name>M3BSH3_SPHMS</name>
<evidence type="ECO:0000256" key="1">
    <source>
        <dbReference type="SAM" id="MobiDB-lite"/>
    </source>
</evidence>
<proteinExistence type="predicted"/>
<gene>
    <name evidence="2" type="ORF">SEPMUDRAFT_151894</name>
</gene>
<evidence type="ECO:0000313" key="2">
    <source>
        <dbReference type="EMBL" id="EMF09043.1"/>
    </source>
</evidence>
<dbReference type="EMBL" id="KB456270">
    <property type="protein sequence ID" value="EMF09043.1"/>
    <property type="molecule type" value="Genomic_DNA"/>
</dbReference>
<protein>
    <submittedName>
        <fullName evidence="2">Uncharacterized protein</fullName>
    </submittedName>
</protein>
<sequence length="425" mass="47975">MILLGASNGMSDGGHANGVAMEDHQEQRQAEDKRETNEEIVGERPKKRVKLSGRDYAAFASREMDDIETALEVDHMILDYLLYQAISACLDRNNVSICLAQADQFLRLFQGRYPAYRPDQELHFRQLLLQLVTLVTQRYVRCPATPAKSSLQSLRDSNQTRARTWIGDASRLPTVDANTKPFDSALPVTAEELEENRAHVLRSIDIPPEDHVYEDAFYGTSECVSLLDLLPLFMRISGACYTMFSCPPTDTWMRLAAAWMLQACLEQYLIWGASGSDAIDEAFAWGPKRPEDVQEEGEEMTGEAPKIHDRRRDENPFCLDMDGEDAELWKDIRTRALETILSAEDQYWKDLVSHLAAVSERHPLAKTDKEIVCFLKSLAECIPEPVLVQLQKGQLRGMSKEETSAFIRQCGIDIAELFASVDAHG</sequence>
<evidence type="ECO:0000313" key="3">
    <source>
        <dbReference type="Proteomes" id="UP000016931"/>
    </source>
</evidence>
<organism evidence="2 3">
    <name type="scientific">Sphaerulina musiva (strain SO2202)</name>
    <name type="common">Poplar stem canker fungus</name>
    <name type="synonym">Septoria musiva</name>
    <dbReference type="NCBI Taxonomy" id="692275"/>
    <lineage>
        <taxon>Eukaryota</taxon>
        <taxon>Fungi</taxon>
        <taxon>Dikarya</taxon>
        <taxon>Ascomycota</taxon>
        <taxon>Pezizomycotina</taxon>
        <taxon>Dothideomycetes</taxon>
        <taxon>Dothideomycetidae</taxon>
        <taxon>Mycosphaerellales</taxon>
        <taxon>Mycosphaerellaceae</taxon>
        <taxon>Sphaerulina</taxon>
    </lineage>
</organism>
<dbReference type="Proteomes" id="UP000016931">
    <property type="component" value="Unassembled WGS sequence"/>
</dbReference>
<dbReference type="eggNOG" id="ENOG502SFV6">
    <property type="taxonomic scope" value="Eukaryota"/>
</dbReference>
<reference evidence="2 3" key="1">
    <citation type="journal article" date="2012" name="PLoS Pathog.">
        <title>Diverse lifestyles and strategies of plant pathogenesis encoded in the genomes of eighteen Dothideomycetes fungi.</title>
        <authorList>
            <person name="Ohm R.A."/>
            <person name="Feau N."/>
            <person name="Henrissat B."/>
            <person name="Schoch C.L."/>
            <person name="Horwitz B.A."/>
            <person name="Barry K.W."/>
            <person name="Condon B.J."/>
            <person name="Copeland A.C."/>
            <person name="Dhillon B."/>
            <person name="Glaser F."/>
            <person name="Hesse C.N."/>
            <person name="Kosti I."/>
            <person name="LaButti K."/>
            <person name="Lindquist E.A."/>
            <person name="Lucas S."/>
            <person name="Salamov A.A."/>
            <person name="Bradshaw R.E."/>
            <person name="Ciuffetti L."/>
            <person name="Hamelin R.C."/>
            <person name="Kema G.H.J."/>
            <person name="Lawrence C."/>
            <person name="Scott J.A."/>
            <person name="Spatafora J.W."/>
            <person name="Turgeon B.G."/>
            <person name="de Wit P.J.G.M."/>
            <person name="Zhong S."/>
            <person name="Goodwin S.B."/>
            <person name="Grigoriev I.V."/>
        </authorList>
    </citation>
    <scope>NUCLEOTIDE SEQUENCE [LARGE SCALE GENOMIC DNA]</scope>
    <source>
        <strain evidence="2 3">SO2202</strain>
    </source>
</reference>
<dbReference type="OMA" id="ANEAFAW"/>
<dbReference type="GeneID" id="27904246"/>
<accession>M3BSH3</accession>
<dbReference type="HOGENOM" id="CLU_748073_0_0_1"/>
<dbReference type="OrthoDB" id="4149149at2759"/>
<feature type="region of interest" description="Disordered" evidence="1">
    <location>
        <begin position="6"/>
        <end position="45"/>
    </location>
</feature>
<dbReference type="RefSeq" id="XP_016757164.1">
    <property type="nucleotide sequence ID" value="XM_016907109.1"/>
</dbReference>
<feature type="compositionally biased region" description="Basic and acidic residues" evidence="1">
    <location>
        <begin position="21"/>
        <end position="44"/>
    </location>
</feature>
<dbReference type="AlphaFoldDB" id="M3BSH3"/>
<keyword evidence="3" id="KW-1185">Reference proteome</keyword>